<dbReference type="InterPro" id="IPR011460">
    <property type="entry name" value="Lcl_C"/>
</dbReference>
<keyword evidence="4" id="KW-1185">Reference proteome</keyword>
<evidence type="ECO:0000256" key="1">
    <source>
        <dbReference type="SAM" id="SignalP"/>
    </source>
</evidence>
<dbReference type="PANTHER" id="PTHR35812:SF1">
    <property type="entry name" value="LIPOPROTEIN"/>
    <property type="match status" value="1"/>
</dbReference>
<dbReference type="Proteomes" id="UP001163726">
    <property type="component" value="Plasmid pCadTS8_2"/>
</dbReference>
<keyword evidence="1" id="KW-0732">Signal</keyword>
<feature type="signal peptide" evidence="1">
    <location>
        <begin position="1"/>
        <end position="22"/>
    </location>
</feature>
<keyword evidence="3" id="KW-0614">Plasmid</keyword>
<reference evidence="3" key="1">
    <citation type="submission" date="2022-10" db="EMBL/GenBank/DDBJ databases">
        <title>Catenovulum adriacola sp. nov. isolated in the Harbour of Susak.</title>
        <authorList>
            <person name="Schoch T."/>
            <person name="Reich S.J."/>
            <person name="Stoeferle S."/>
            <person name="Flaiz M."/>
            <person name="Kazda M."/>
            <person name="Riedel C.U."/>
            <person name="Duerre P."/>
        </authorList>
    </citation>
    <scope>NUCLEOTIDE SEQUENCE</scope>
    <source>
        <strain evidence="3">TS8</strain>
        <plasmid evidence="3">pCadTS8_2</plasmid>
    </source>
</reference>
<name>A0ABY7ARA3_9ALTE</name>
<organism evidence="3 4">
    <name type="scientific">Catenovulum adriaticum</name>
    <dbReference type="NCBI Taxonomy" id="2984846"/>
    <lineage>
        <taxon>Bacteria</taxon>
        <taxon>Pseudomonadati</taxon>
        <taxon>Pseudomonadota</taxon>
        <taxon>Gammaproteobacteria</taxon>
        <taxon>Alteromonadales</taxon>
        <taxon>Alteromonadaceae</taxon>
        <taxon>Catenovulum</taxon>
    </lineage>
</organism>
<dbReference type="PANTHER" id="PTHR35812">
    <property type="entry name" value="LIPOPROTEIN"/>
    <property type="match status" value="1"/>
</dbReference>
<gene>
    <name evidence="3" type="ORF">OLW01_17485</name>
</gene>
<dbReference type="Pfam" id="PF07603">
    <property type="entry name" value="Lcl_C"/>
    <property type="match status" value="1"/>
</dbReference>
<feature type="chain" id="PRO_5046998211" evidence="1">
    <location>
        <begin position="23"/>
        <end position="180"/>
    </location>
</feature>
<geneLocation type="plasmid" evidence="3 4">
    <name>pCadTS8_2</name>
</geneLocation>
<dbReference type="EMBL" id="CP109967">
    <property type="protein sequence ID" value="WAJ72073.1"/>
    <property type="molecule type" value="Genomic_DNA"/>
</dbReference>
<dbReference type="RefSeq" id="WP_268076790.1">
    <property type="nucleotide sequence ID" value="NZ_CP109967.1"/>
</dbReference>
<proteinExistence type="predicted"/>
<evidence type="ECO:0000313" key="3">
    <source>
        <dbReference type="EMBL" id="WAJ72073.1"/>
    </source>
</evidence>
<evidence type="ECO:0000259" key="2">
    <source>
        <dbReference type="Pfam" id="PF07603"/>
    </source>
</evidence>
<accession>A0ABY7ARA3</accession>
<sequence>MCNKTFLATILMSALYSSFGFAFCSDSVEATVNADEFVIDEEQGIVTDTSTGLMWSMCNLGESWNESLKTCSGSASDAQWQNSLQQASQTEIAGFSDWRLPNLKELMSIIERQCAAPAANLDLFPTMKAEDYWTSTPVFNQNSANYVWAVQFDEGSNFENKKSSTALTRLVRKVNDFTPD</sequence>
<protein>
    <submittedName>
        <fullName evidence="3">DUF1566 domain-containing protein</fullName>
    </submittedName>
</protein>
<feature type="domain" description="Lcl C-terminal" evidence="2">
    <location>
        <begin position="44"/>
        <end position="172"/>
    </location>
</feature>
<evidence type="ECO:0000313" key="4">
    <source>
        <dbReference type="Proteomes" id="UP001163726"/>
    </source>
</evidence>